<evidence type="ECO:0000259" key="3">
    <source>
        <dbReference type="PROSITE" id="PS01186"/>
    </source>
</evidence>
<dbReference type="PANTHER" id="PTHR46513:SF13">
    <property type="entry name" value="EGF-LIKE DOMAIN-CONTAINING PROTEIN"/>
    <property type="match status" value="1"/>
</dbReference>
<dbReference type="Pfam" id="PF00008">
    <property type="entry name" value="EGF"/>
    <property type="match status" value="1"/>
</dbReference>
<dbReference type="SUPFAM" id="SSF63825">
    <property type="entry name" value="YWTD domain"/>
    <property type="match status" value="3"/>
</dbReference>
<dbReference type="InterPro" id="IPR011042">
    <property type="entry name" value="6-blade_b-propeller_TolB-like"/>
</dbReference>
<dbReference type="EMBL" id="JAIWYP010000007">
    <property type="protein sequence ID" value="KAH3797677.1"/>
    <property type="molecule type" value="Genomic_DNA"/>
</dbReference>
<dbReference type="InterPro" id="IPR000033">
    <property type="entry name" value="LDLR_classB_rpt"/>
</dbReference>
<dbReference type="InterPro" id="IPR000742">
    <property type="entry name" value="EGF"/>
</dbReference>
<keyword evidence="2" id="KW-0812">Transmembrane</keyword>
<reference evidence="4" key="2">
    <citation type="submission" date="2020-11" db="EMBL/GenBank/DDBJ databases">
        <authorList>
            <person name="McCartney M.A."/>
            <person name="Auch B."/>
            <person name="Kono T."/>
            <person name="Mallez S."/>
            <person name="Becker A."/>
            <person name="Gohl D.M."/>
            <person name="Silverstein K.A.T."/>
            <person name="Koren S."/>
            <person name="Bechman K.B."/>
            <person name="Herman A."/>
            <person name="Abrahante J.E."/>
            <person name="Garbe J."/>
        </authorList>
    </citation>
    <scope>NUCLEOTIDE SEQUENCE</scope>
    <source>
        <strain evidence="4">Duluth1</strain>
        <tissue evidence="4">Whole animal</tissue>
    </source>
</reference>
<dbReference type="SMART" id="SM00181">
    <property type="entry name" value="EGF"/>
    <property type="match status" value="3"/>
</dbReference>
<protein>
    <recommendedName>
        <fullName evidence="3">EGF-like domain-containing protein</fullName>
    </recommendedName>
</protein>
<dbReference type="InterPro" id="IPR050778">
    <property type="entry name" value="Cueball_EGF_LRP_Nidogen"/>
</dbReference>
<dbReference type="PANTHER" id="PTHR46513">
    <property type="entry name" value="VITELLOGENIN RECEPTOR-LIKE PROTEIN-RELATED-RELATED"/>
    <property type="match status" value="1"/>
</dbReference>
<keyword evidence="2" id="KW-1133">Transmembrane helix</keyword>
<dbReference type="PROSITE" id="PS01186">
    <property type="entry name" value="EGF_2"/>
    <property type="match status" value="1"/>
</dbReference>
<feature type="repeat" description="LDL-receptor class B" evidence="1">
    <location>
        <begin position="447"/>
        <end position="488"/>
    </location>
</feature>
<dbReference type="Gene3D" id="2.10.25.10">
    <property type="entry name" value="Laminin"/>
    <property type="match status" value="1"/>
</dbReference>
<dbReference type="SUPFAM" id="SSF57196">
    <property type="entry name" value="EGF/Laminin"/>
    <property type="match status" value="1"/>
</dbReference>
<name>A0A9D4J750_DREPO</name>
<feature type="domain" description="EGF-like" evidence="3">
    <location>
        <begin position="651"/>
        <end position="666"/>
    </location>
</feature>
<dbReference type="Gene3D" id="2.120.10.30">
    <property type="entry name" value="TolB, C-terminal domain"/>
    <property type="match status" value="3"/>
</dbReference>
<accession>A0A9D4J750</accession>
<dbReference type="Pfam" id="PF00058">
    <property type="entry name" value="Ldl_recept_b"/>
    <property type="match status" value="2"/>
</dbReference>
<proteinExistence type="predicted"/>
<feature type="repeat" description="LDL-receptor class B" evidence="1">
    <location>
        <begin position="222"/>
        <end position="264"/>
    </location>
</feature>
<dbReference type="PROSITE" id="PS51120">
    <property type="entry name" value="LDLRB"/>
    <property type="match status" value="7"/>
</dbReference>
<feature type="transmembrane region" description="Helical" evidence="2">
    <location>
        <begin position="1002"/>
        <end position="1026"/>
    </location>
</feature>
<dbReference type="SMART" id="SM00135">
    <property type="entry name" value="LY"/>
    <property type="match status" value="12"/>
</dbReference>
<sequence length="1094" mass="121956">MMQIMEFLTSFASLCFIFIFYGAKTTNGVRHTRNLIWAQTPNLKIGVSRIVGIEGDPTVWVPSGNVQVRHISAPHHGWQFKALAYNWADQTLYWSEATNRKIQGLKLNGTTETETLFTGTSSMVEGLAVDWISNNIYWADSLYDWIMIGSMYTNPGYKIVVRDGLTGPSGVAVHPEKGYLFWTDTGAFSKIEVSDLFGQNRHVIVDTDIQHPRGITIDFTDDTLYWVDSKKDTVECAGFNGNNRRVVAHQAGTIFFGIAVYDKYVFVTEQMQGHLRVYDKLSGNNEINYQLGYVPDGIVMYDETRQPGNTSACDAKGCAQICINDPLAGPVCRCGEKHRLAEDGVSCLVEPGFTIPSHIYGIGDAICQYPVNLPDMSLTNVSLESQCFQRGRRGHYGLAFNARTHELFYTENITGSIGRINIDNDLGDTIIKGVGDVQAMVLDWETGNLFWADRTYNHISMARSDGMYPTVVISGLDQPMGVAVHPERGLLFWTEQNATKGIFVASMDGSNKRVLVDQDEVGTPNHLYLDYSADRLYWADSGLYSVKYVELNNSQVFTIYDSVETMATFNGISFYKDYLIWTDKDDVKNGIHAARLDKQEKVRGILHPGSGLASQLITFDINNQPEMTSACADNGFCEHICIPTSNETYICACGVGYTLDDNLRTCSSYVKFDNYVVAVDSYQKQIYQLDLTSGDVSAIPLSQSYKGVALDIHKVTGRLYWTDNSMGVIVTSNIDGSDETIFRKLPNDSISDGLAVDHVNQLLFYTCTHYDVIMVASLSNPAIYRTIVNESLDEPRDIIVNSETGRIYWTDWGLEPKIETATMDGGNRSVVHRPDNGSWPNALALDTNTMMLYWIDAKTEIIGRIDLVTLKNRAIYSEPRAHFFGLALLDGYLYVTDWFRKYVTRININGGNTLEQIGPSKFARLNGVAGFKKSTVKTVFSKCLQSDCSNLCLPVSDSDYKCACSDEGKNGIIPCAELNVIDNILVNPARSHMTNERDGSPALTIGLSVLGVVAVIVIVVAGVYIYNKRFRADNISHDRLVEDTNRVDTFYRITFPDRGNREEANFDSGIENPSFDCSIEDVRGGANLVRYSPM</sequence>
<dbReference type="FunFam" id="2.120.10.30:FF:000132">
    <property type="entry name" value="Uncharacterized protein"/>
    <property type="match status" value="2"/>
</dbReference>
<feature type="repeat" description="LDL-receptor class B" evidence="1">
    <location>
        <begin position="489"/>
        <end position="533"/>
    </location>
</feature>
<gene>
    <name evidence="4" type="ORF">DPMN_151262</name>
</gene>
<evidence type="ECO:0000256" key="2">
    <source>
        <dbReference type="SAM" id="Phobius"/>
    </source>
</evidence>
<dbReference type="AlphaFoldDB" id="A0A9D4J750"/>
<feature type="repeat" description="LDL-receptor class B" evidence="1">
    <location>
        <begin position="90"/>
        <end position="133"/>
    </location>
</feature>
<evidence type="ECO:0000256" key="1">
    <source>
        <dbReference type="PROSITE-ProRule" id="PRU00461"/>
    </source>
</evidence>
<keyword evidence="5" id="KW-1185">Reference proteome</keyword>
<evidence type="ECO:0000313" key="4">
    <source>
        <dbReference type="EMBL" id="KAH3797677.1"/>
    </source>
</evidence>
<keyword evidence="2" id="KW-0472">Membrane</keyword>
<feature type="repeat" description="LDL-receptor class B" evidence="1">
    <location>
        <begin position="805"/>
        <end position="849"/>
    </location>
</feature>
<feature type="repeat" description="LDL-receptor class B" evidence="1">
    <location>
        <begin position="178"/>
        <end position="221"/>
    </location>
</feature>
<dbReference type="Proteomes" id="UP000828390">
    <property type="component" value="Unassembled WGS sequence"/>
</dbReference>
<dbReference type="CDD" id="cd00053">
    <property type="entry name" value="EGF"/>
    <property type="match status" value="1"/>
</dbReference>
<reference evidence="4" key="1">
    <citation type="journal article" date="2019" name="bioRxiv">
        <title>The Genome of the Zebra Mussel, Dreissena polymorpha: A Resource for Invasive Species Research.</title>
        <authorList>
            <person name="McCartney M.A."/>
            <person name="Auch B."/>
            <person name="Kono T."/>
            <person name="Mallez S."/>
            <person name="Zhang Y."/>
            <person name="Obille A."/>
            <person name="Becker A."/>
            <person name="Abrahante J.E."/>
            <person name="Garbe J."/>
            <person name="Badalamenti J.P."/>
            <person name="Herman A."/>
            <person name="Mangelson H."/>
            <person name="Liachko I."/>
            <person name="Sullivan S."/>
            <person name="Sone E.D."/>
            <person name="Koren S."/>
            <person name="Silverstein K.A.T."/>
            <person name="Beckman K.B."/>
            <person name="Gohl D.M."/>
        </authorList>
    </citation>
    <scope>NUCLEOTIDE SEQUENCE</scope>
    <source>
        <strain evidence="4">Duluth1</strain>
        <tissue evidence="4">Whole animal</tissue>
    </source>
</reference>
<organism evidence="4 5">
    <name type="scientific">Dreissena polymorpha</name>
    <name type="common">Zebra mussel</name>
    <name type="synonym">Mytilus polymorpha</name>
    <dbReference type="NCBI Taxonomy" id="45954"/>
    <lineage>
        <taxon>Eukaryota</taxon>
        <taxon>Metazoa</taxon>
        <taxon>Spiralia</taxon>
        <taxon>Lophotrochozoa</taxon>
        <taxon>Mollusca</taxon>
        <taxon>Bivalvia</taxon>
        <taxon>Autobranchia</taxon>
        <taxon>Heteroconchia</taxon>
        <taxon>Euheterodonta</taxon>
        <taxon>Imparidentia</taxon>
        <taxon>Neoheterodontei</taxon>
        <taxon>Myida</taxon>
        <taxon>Dreissenoidea</taxon>
        <taxon>Dreissenidae</taxon>
        <taxon>Dreissena</taxon>
    </lineage>
</organism>
<evidence type="ECO:0000313" key="5">
    <source>
        <dbReference type="Proteomes" id="UP000828390"/>
    </source>
</evidence>
<comment type="caution">
    <text evidence="4">The sequence shown here is derived from an EMBL/GenBank/DDBJ whole genome shotgun (WGS) entry which is preliminary data.</text>
</comment>
<feature type="repeat" description="LDL-receptor class B" evidence="1">
    <location>
        <begin position="717"/>
        <end position="760"/>
    </location>
</feature>